<reference evidence="7 8" key="1">
    <citation type="submission" date="2018-08" db="EMBL/GenBank/DDBJ databases">
        <title>Aphanomyces genome sequencing and annotation.</title>
        <authorList>
            <person name="Minardi D."/>
            <person name="Oidtmann B."/>
            <person name="Van Der Giezen M."/>
            <person name="Studholme D.J."/>
        </authorList>
    </citation>
    <scope>NUCLEOTIDE SEQUENCE [LARGE SCALE GENOMIC DNA]</scope>
    <source>
        <strain evidence="5 8">197901</strain>
        <strain evidence="4 10">D2</strain>
        <strain evidence="6 12">FDL457</strain>
        <strain evidence="3 7">SA</strain>
        <strain evidence="2 11">Si</strain>
        <strain evidence="1 9">Yx</strain>
    </source>
</reference>
<evidence type="ECO:0000313" key="5">
    <source>
        <dbReference type="EMBL" id="RHY93605.1"/>
    </source>
</evidence>
<evidence type="ECO:0000313" key="1">
    <source>
        <dbReference type="EMBL" id="RHY26928.1"/>
    </source>
</evidence>
<dbReference type="InterPro" id="IPR023393">
    <property type="entry name" value="START-like_dom_sf"/>
</dbReference>
<evidence type="ECO:0008006" key="13">
    <source>
        <dbReference type="Google" id="ProtNLM"/>
    </source>
</evidence>
<dbReference type="Proteomes" id="UP000266643">
    <property type="component" value="Unassembled WGS sequence"/>
</dbReference>
<dbReference type="Proteomes" id="UP000266196">
    <property type="component" value="Unassembled WGS sequence"/>
</dbReference>
<accession>A0A397CR37</accession>
<dbReference type="PANTHER" id="PTHR13510:SF44">
    <property type="entry name" value="RABENOSYN-5"/>
    <property type="match status" value="1"/>
</dbReference>
<evidence type="ECO:0000313" key="7">
    <source>
        <dbReference type="Proteomes" id="UP000265716"/>
    </source>
</evidence>
<evidence type="ECO:0000313" key="9">
    <source>
        <dbReference type="Proteomes" id="UP000266239"/>
    </source>
</evidence>
<dbReference type="Gene3D" id="3.30.530.20">
    <property type="match status" value="1"/>
</dbReference>
<dbReference type="Proteomes" id="UP000266239">
    <property type="component" value="Unassembled WGS sequence"/>
</dbReference>
<proteinExistence type="predicted"/>
<dbReference type="EMBL" id="QUTE01017323">
    <property type="protein sequence ID" value="RHY93605.1"/>
    <property type="molecule type" value="Genomic_DNA"/>
</dbReference>
<dbReference type="Proteomes" id="UP000283543">
    <property type="component" value="Unassembled WGS sequence"/>
</dbReference>
<evidence type="ECO:0000313" key="2">
    <source>
        <dbReference type="EMBL" id="RHY36951.1"/>
    </source>
</evidence>
<dbReference type="EMBL" id="QUTC01007279">
    <property type="protein sequence ID" value="RHY48345.1"/>
    <property type="molecule type" value="Genomic_DNA"/>
</dbReference>
<organism evidence="3 7">
    <name type="scientific">Aphanomyces astaci</name>
    <name type="common">Crayfish plague agent</name>
    <dbReference type="NCBI Taxonomy" id="112090"/>
    <lineage>
        <taxon>Eukaryota</taxon>
        <taxon>Sar</taxon>
        <taxon>Stramenopiles</taxon>
        <taxon>Oomycota</taxon>
        <taxon>Saprolegniomycetes</taxon>
        <taxon>Saprolegniales</taxon>
        <taxon>Verrucalvaceae</taxon>
        <taxon>Aphanomyces</taxon>
    </lineage>
</organism>
<dbReference type="InterPro" id="IPR052727">
    <property type="entry name" value="Rab4/Rab5_effector"/>
</dbReference>
<dbReference type="EMBL" id="QUTD01004986">
    <property type="protein sequence ID" value="RHY64902.1"/>
    <property type="molecule type" value="Genomic_DNA"/>
</dbReference>
<dbReference type="Proteomes" id="UP000286510">
    <property type="component" value="Unassembled WGS sequence"/>
</dbReference>
<dbReference type="PANTHER" id="PTHR13510">
    <property type="entry name" value="FYVE-FINGER-CONTAINING RAB5 EFFECTOR PROTEIN RABENOSYN-5-RELATED"/>
    <property type="match status" value="1"/>
</dbReference>
<name>A0A397CR37_APHAT</name>
<protein>
    <recommendedName>
        <fullName evidence="13">START domain-containing protein</fullName>
    </recommendedName>
</protein>
<evidence type="ECO:0000313" key="4">
    <source>
        <dbReference type="EMBL" id="RHY64902.1"/>
    </source>
</evidence>
<dbReference type="EMBL" id="QUTF01019108">
    <property type="protein sequence ID" value="RHZ00377.1"/>
    <property type="molecule type" value="Genomic_DNA"/>
</dbReference>
<evidence type="ECO:0000313" key="11">
    <source>
        <dbReference type="Proteomes" id="UP000283543"/>
    </source>
</evidence>
<dbReference type="Proteomes" id="UP000265716">
    <property type="component" value="Unassembled WGS sequence"/>
</dbReference>
<evidence type="ECO:0000313" key="10">
    <source>
        <dbReference type="Proteomes" id="UP000266643"/>
    </source>
</evidence>
<evidence type="ECO:0000313" key="6">
    <source>
        <dbReference type="EMBL" id="RHZ00377.1"/>
    </source>
</evidence>
<gene>
    <name evidence="1" type="ORF">DYB25_007782</name>
    <name evidence="6" type="ORF">DYB26_015087</name>
    <name evidence="4" type="ORF">DYB30_006118</name>
    <name evidence="5" type="ORF">DYB31_005106</name>
    <name evidence="2" type="ORF">DYB34_005917</name>
    <name evidence="3" type="ORF">DYB38_007222</name>
</gene>
<dbReference type="EMBL" id="QUTB01011881">
    <property type="protein sequence ID" value="RHY36951.1"/>
    <property type="molecule type" value="Genomic_DNA"/>
</dbReference>
<dbReference type="EMBL" id="QUTA01002485">
    <property type="protein sequence ID" value="RHY26928.1"/>
    <property type="molecule type" value="Genomic_DNA"/>
</dbReference>
<evidence type="ECO:0000313" key="8">
    <source>
        <dbReference type="Proteomes" id="UP000266196"/>
    </source>
</evidence>
<comment type="caution">
    <text evidence="3">The sequence shown here is derived from an EMBL/GenBank/DDBJ whole genome shotgun (WGS) entry which is preliminary data.</text>
</comment>
<evidence type="ECO:0000313" key="3">
    <source>
        <dbReference type="EMBL" id="RHY48345.1"/>
    </source>
</evidence>
<evidence type="ECO:0000313" key="12">
    <source>
        <dbReference type="Proteomes" id="UP000286510"/>
    </source>
</evidence>
<sequence length="148" mass="16607">MGHSFLKLLEHGPVTWTLLEDDHDVQVFVGHDPTAPPRVINYISSTQVHATIDEVARLFQTETPHEYATYRRNFAKDIIDGALLYTLAQSSEANPRHFLGVRWMVVGSPVPAVIKHRDFCSIEVGCSMKERTTITISCLVVDCMNEGP</sequence>
<dbReference type="AlphaFoldDB" id="A0A397CR37"/>